<dbReference type="InterPro" id="IPR011015">
    <property type="entry name" value="LEM/LEM-like_dom_sf"/>
</dbReference>
<feature type="compositionally biased region" description="Polar residues" evidence="7">
    <location>
        <begin position="201"/>
        <end position="215"/>
    </location>
</feature>
<dbReference type="PANTHER" id="PTHR47808">
    <property type="entry name" value="INNER NUCLEAR MEMBRANE PROTEIN HEH2-RELATED"/>
    <property type="match status" value="1"/>
</dbReference>
<evidence type="ECO:0000256" key="6">
    <source>
        <dbReference type="ARBA" id="ARBA00023242"/>
    </source>
</evidence>
<organism evidence="10 11">
    <name type="scientific">Ustilaginoidea virens</name>
    <name type="common">Rice false smut fungus</name>
    <name type="synonym">Villosiclava virens</name>
    <dbReference type="NCBI Taxonomy" id="1159556"/>
    <lineage>
        <taxon>Eukaryota</taxon>
        <taxon>Fungi</taxon>
        <taxon>Dikarya</taxon>
        <taxon>Ascomycota</taxon>
        <taxon>Pezizomycotina</taxon>
        <taxon>Sordariomycetes</taxon>
        <taxon>Hypocreomycetidae</taxon>
        <taxon>Hypocreales</taxon>
        <taxon>Clavicipitaceae</taxon>
        <taxon>Ustilaginoidea</taxon>
    </lineage>
</organism>
<evidence type="ECO:0000256" key="1">
    <source>
        <dbReference type="ARBA" id="ARBA00004540"/>
    </source>
</evidence>
<dbReference type="GO" id="GO:0005783">
    <property type="term" value="C:endoplasmic reticulum"/>
    <property type="evidence" value="ECO:0007669"/>
    <property type="project" value="TreeGrafter"/>
</dbReference>
<dbReference type="AlphaFoldDB" id="A0A1B5L818"/>
<dbReference type="GO" id="GO:0071763">
    <property type="term" value="P:nuclear membrane organization"/>
    <property type="evidence" value="ECO:0007669"/>
    <property type="project" value="TreeGrafter"/>
</dbReference>
<reference evidence="11" key="1">
    <citation type="journal article" date="2016" name="Genome Announc.">
        <title>Genome sequence of Ustilaginoidea virens IPU010, a rice pathogenic fungus causing false smut.</title>
        <authorList>
            <person name="Kumagai T."/>
            <person name="Ishii T."/>
            <person name="Terai G."/>
            <person name="Umemura M."/>
            <person name="Machida M."/>
            <person name="Asai K."/>
        </authorList>
    </citation>
    <scope>NUCLEOTIDE SEQUENCE [LARGE SCALE GENOMIC DNA]</scope>
    <source>
        <strain evidence="11">IPU010</strain>
    </source>
</reference>
<dbReference type="Pfam" id="PF09402">
    <property type="entry name" value="MSC"/>
    <property type="match status" value="2"/>
</dbReference>
<accession>A0A1B5L818</accession>
<gene>
    <name evidence="10" type="ORF">UVI_02049010</name>
</gene>
<evidence type="ECO:0000256" key="5">
    <source>
        <dbReference type="ARBA" id="ARBA00023136"/>
    </source>
</evidence>
<dbReference type="Proteomes" id="UP000054053">
    <property type="component" value="Unassembled WGS sequence"/>
</dbReference>
<dbReference type="InterPro" id="IPR018996">
    <property type="entry name" value="Man1/Src1-like_C"/>
</dbReference>
<dbReference type="Gene3D" id="1.10.720.40">
    <property type="match status" value="1"/>
</dbReference>
<dbReference type="GO" id="GO:0034399">
    <property type="term" value="C:nuclear periphery"/>
    <property type="evidence" value="ECO:0007669"/>
    <property type="project" value="TreeGrafter"/>
</dbReference>
<dbReference type="Gene3D" id="1.10.10.1180">
    <property type="entry name" value="MAN1, winged-helix domain"/>
    <property type="match status" value="1"/>
</dbReference>
<comment type="subcellular location">
    <subcellularLocation>
        <location evidence="1">Nucleus inner membrane</location>
    </subcellularLocation>
</comment>
<keyword evidence="3" id="KW-0812">Transmembrane</keyword>
<keyword evidence="5" id="KW-0472">Membrane</keyword>
<evidence type="ECO:0000313" key="10">
    <source>
        <dbReference type="EMBL" id="GAO19853.1"/>
    </source>
</evidence>
<name>A0A1B5L818_USTVR</name>
<dbReference type="InterPro" id="IPR025856">
    <property type="entry name" value="HeH/LEM_domain"/>
</dbReference>
<dbReference type="CDD" id="cd12935">
    <property type="entry name" value="LEM_like"/>
    <property type="match status" value="1"/>
</dbReference>
<sequence>MSDAYDYLEEGFDPHGVTVPRLRSILVAHNVDYPSTAKKGQLVELVNEHVLSQAPKLRAQRARAKRSSLGFINVGSVDDSNEWHDDAPTPRSRQSSYRRSMSPRKSSAPVKAEPEEDPEPNALRSPRKRSSRSASRQLSHGGDDHVGPGSVSSRSARRVSRRTVTPQIKAESEPEEDGYPTYANHPSDYSDLPQGDDEQQETVFTDDNPFQSGSSPLPVATPSSRRRTLGEDVKSSRSTRRQTNGIFEKPKKSRHSEMSSQRLRHRTPNSALEPGEEFTVDEQLELEDAVHSGEVAFTPRKRGKPARQTSLLTPLFVLLMALFGAYGAWYRQEKLAVGYCGLGRAAKPLLPDEVAVPEALEPLIVPQCEPCPQNAYCYEGFVAKCGSGFIRKPHPLSFGGLVPLPPTCEPDSEKERRAQAVADKAIEELRDRRAKYECGVLVDAAGHQADSPAVAEKELKEAVGKKRSKRLSDEEFEDLWDKAIGKVTTREEVEVEVETANVYIRARYRRHIATSAQVPALVDLVLGRLANQKELGEEGLDEPWLFLPNLRDDVLRHLHSLSERERIWLRVKAVVELNSNVRASQREGRSGEVGRAWEWIGPTQGDAARRRRSGKASWVTEPKEETPDVRETPESRKWEESRPIY</sequence>
<dbReference type="EMBL" id="BBTG02000034">
    <property type="protein sequence ID" value="GAO19853.1"/>
    <property type="molecule type" value="Genomic_DNA"/>
</dbReference>
<keyword evidence="2" id="KW-0597">Phosphoprotein</keyword>
<feature type="region of interest" description="Disordered" evidence="7">
    <location>
        <begin position="604"/>
        <end position="645"/>
    </location>
</feature>
<evidence type="ECO:0000259" key="9">
    <source>
        <dbReference type="Pfam" id="PF12949"/>
    </source>
</evidence>
<feature type="domain" description="HeH/LEM" evidence="9">
    <location>
        <begin position="18"/>
        <end position="48"/>
    </location>
</feature>
<evidence type="ECO:0000256" key="4">
    <source>
        <dbReference type="ARBA" id="ARBA00022989"/>
    </source>
</evidence>
<keyword evidence="4" id="KW-1133">Transmembrane helix</keyword>
<evidence type="ECO:0000256" key="2">
    <source>
        <dbReference type="ARBA" id="ARBA00022553"/>
    </source>
</evidence>
<evidence type="ECO:0008006" key="12">
    <source>
        <dbReference type="Google" id="ProtNLM"/>
    </source>
</evidence>
<evidence type="ECO:0000259" key="8">
    <source>
        <dbReference type="Pfam" id="PF09402"/>
    </source>
</evidence>
<feature type="compositionally biased region" description="Basic and acidic residues" evidence="7">
    <location>
        <begin position="621"/>
        <end position="645"/>
    </location>
</feature>
<feature type="region of interest" description="Disordered" evidence="7">
    <location>
        <begin position="73"/>
        <end position="273"/>
    </location>
</feature>
<dbReference type="InterPro" id="IPR044780">
    <property type="entry name" value="Heh2/Src1"/>
</dbReference>
<dbReference type="InterPro" id="IPR041885">
    <property type="entry name" value="MAN1_winged_helix_dom"/>
</dbReference>
<evidence type="ECO:0000313" key="11">
    <source>
        <dbReference type="Proteomes" id="UP000054053"/>
    </source>
</evidence>
<feature type="compositionally biased region" description="Low complexity" evidence="7">
    <location>
        <begin position="91"/>
        <end position="104"/>
    </location>
</feature>
<dbReference type="GO" id="GO:0005637">
    <property type="term" value="C:nuclear inner membrane"/>
    <property type="evidence" value="ECO:0007669"/>
    <property type="project" value="UniProtKB-SubCell"/>
</dbReference>
<keyword evidence="6" id="KW-0539">Nucleus</keyword>
<evidence type="ECO:0000256" key="7">
    <source>
        <dbReference type="SAM" id="MobiDB-lite"/>
    </source>
</evidence>
<comment type="caution">
    <text evidence="10">The sequence shown here is derived from an EMBL/GenBank/DDBJ whole genome shotgun (WGS) entry which is preliminary data.</text>
</comment>
<protein>
    <recommendedName>
        <fullName evidence="12">Sister chromatid separation protein (Src1)</fullName>
    </recommendedName>
</protein>
<feature type="domain" description="Man1/Src1-like C-terminal" evidence="8">
    <location>
        <begin position="502"/>
        <end position="602"/>
    </location>
</feature>
<proteinExistence type="predicted"/>
<dbReference type="Pfam" id="PF12949">
    <property type="entry name" value="HeH"/>
    <property type="match status" value="1"/>
</dbReference>
<feature type="domain" description="Man1/Src1-like C-terminal" evidence="8">
    <location>
        <begin position="318"/>
        <end position="497"/>
    </location>
</feature>
<evidence type="ECO:0000256" key="3">
    <source>
        <dbReference type="ARBA" id="ARBA00022692"/>
    </source>
</evidence>
<dbReference type="GO" id="GO:0003682">
    <property type="term" value="F:chromatin binding"/>
    <property type="evidence" value="ECO:0007669"/>
    <property type="project" value="InterPro"/>
</dbReference>
<dbReference type="PANTHER" id="PTHR47808:SF2">
    <property type="entry name" value="LEM DOMAIN-CONTAINING PROTEIN 2"/>
    <property type="match status" value="1"/>
</dbReference>